<protein>
    <submittedName>
        <fullName evidence="1">Uncharacterized protein</fullName>
    </submittedName>
</protein>
<gene>
    <name evidence="1" type="ORF">SAMN02910315_00622</name>
</gene>
<reference evidence="1 2" key="1">
    <citation type="submission" date="2016-10" db="EMBL/GenBank/DDBJ databases">
        <authorList>
            <person name="Varghese N."/>
            <person name="Submissions S."/>
        </authorList>
    </citation>
    <scope>NUCLEOTIDE SEQUENCE [LARGE SCALE GENOMIC DNA]</scope>
    <source>
        <strain evidence="1 2">DSM 16643</strain>
    </source>
</reference>
<dbReference type="EMBL" id="FMXB01000004">
    <property type="protein sequence ID" value="SDA45399.1"/>
    <property type="molecule type" value="Genomic_DNA"/>
</dbReference>
<organism evidence="1 2">
    <name type="scientific">Methanobrevibacter millerae</name>
    <dbReference type="NCBI Taxonomy" id="230361"/>
    <lineage>
        <taxon>Archaea</taxon>
        <taxon>Methanobacteriati</taxon>
        <taxon>Methanobacteriota</taxon>
        <taxon>Methanomada group</taxon>
        <taxon>Methanobacteria</taxon>
        <taxon>Methanobacteriales</taxon>
        <taxon>Methanobacteriaceae</taxon>
        <taxon>Methanobrevibacter</taxon>
    </lineage>
</organism>
<dbReference type="Proteomes" id="UP000323439">
    <property type="component" value="Unassembled WGS sequence"/>
</dbReference>
<name>A0A1G5VHU3_9EURY</name>
<keyword evidence="2" id="KW-1185">Reference proteome</keyword>
<sequence>MNLNRGANRGNYCTLSISRLPAVCESKPAAYAPTVTPFKSYKRFFYIKTRGDFKNGHEKTICFNDGHSGSVLLS</sequence>
<accession>A0A1G5VHU3</accession>
<evidence type="ECO:0000313" key="2">
    <source>
        <dbReference type="Proteomes" id="UP000323439"/>
    </source>
</evidence>
<proteinExistence type="predicted"/>
<evidence type="ECO:0000313" key="1">
    <source>
        <dbReference type="EMBL" id="SDA45399.1"/>
    </source>
</evidence>
<dbReference type="AlphaFoldDB" id="A0A1G5VHU3"/>